<dbReference type="AlphaFoldDB" id="A0A5N5NDT7"/>
<dbReference type="InterPro" id="IPR046341">
    <property type="entry name" value="SET_dom_sf"/>
</dbReference>
<reference evidence="9 10" key="1">
    <citation type="submission" date="2019-06" db="EMBL/GenBank/DDBJ databases">
        <title>A chromosome-scale genome assembly of the striped catfish, Pangasianodon hypophthalmus.</title>
        <authorList>
            <person name="Wen M."/>
            <person name="Zahm M."/>
            <person name="Roques C."/>
            <person name="Cabau C."/>
            <person name="Klopp C."/>
            <person name="Donnadieu C."/>
            <person name="Jouanno E."/>
            <person name="Avarre J.-C."/>
            <person name="Campet M."/>
            <person name="Ha T.T.T."/>
            <person name="Dugue R."/>
            <person name="Lampietro C."/>
            <person name="Louis A."/>
            <person name="Herpin A."/>
            <person name="Echchiki A."/>
            <person name="Berthelot C."/>
            <person name="Parey E."/>
            <person name="Roest-Crollius H."/>
            <person name="Braasch I."/>
            <person name="Postlethwait J."/>
            <person name="Bobe J."/>
            <person name="Montfort J."/>
            <person name="Bouchez O."/>
            <person name="Begum T."/>
            <person name="Schartl M."/>
            <person name="Guiguen Y."/>
        </authorList>
    </citation>
    <scope>NUCLEOTIDE SEQUENCE [LARGE SCALE GENOMIC DNA]</scope>
    <source>
        <strain evidence="9 10">Indonesia</strain>
        <tissue evidence="9">Blood</tissue>
    </source>
</reference>
<evidence type="ECO:0000256" key="7">
    <source>
        <dbReference type="ARBA" id="ARBA00023242"/>
    </source>
</evidence>
<keyword evidence="3" id="KW-0808">Transferase</keyword>
<comment type="subcellular location">
    <subcellularLocation>
        <location evidence="1">Nucleus</location>
    </subcellularLocation>
</comment>
<protein>
    <recommendedName>
        <fullName evidence="8">SET domain-containing protein</fullName>
    </recommendedName>
</protein>
<evidence type="ECO:0000313" key="9">
    <source>
        <dbReference type="EMBL" id="KAB5565372.1"/>
    </source>
</evidence>
<dbReference type="Proteomes" id="UP000327468">
    <property type="component" value="Chromosome 9"/>
</dbReference>
<keyword evidence="10" id="KW-1185">Reference proteome</keyword>
<feature type="domain" description="SET" evidence="8">
    <location>
        <begin position="127"/>
        <end position="241"/>
    </location>
</feature>
<keyword evidence="2" id="KW-0489">Methyltransferase</keyword>
<dbReference type="GO" id="GO:0032259">
    <property type="term" value="P:methylation"/>
    <property type="evidence" value="ECO:0007669"/>
    <property type="project" value="UniProtKB-KW"/>
</dbReference>
<name>A0A5N5NDT7_PANHP</name>
<dbReference type="PANTHER" id="PTHR16515">
    <property type="entry name" value="PR DOMAIN ZINC FINGER PROTEIN"/>
    <property type="match status" value="1"/>
</dbReference>
<comment type="caution">
    <text evidence="9">The sequence shown here is derived from an EMBL/GenBank/DDBJ whole genome shotgun (WGS) entry which is preliminary data.</text>
</comment>
<evidence type="ECO:0000256" key="4">
    <source>
        <dbReference type="ARBA" id="ARBA00022691"/>
    </source>
</evidence>
<accession>A0A5N5NDT7</accession>
<keyword evidence="6" id="KW-0804">Transcription</keyword>
<organism evidence="9 10">
    <name type="scientific">Pangasianodon hypophthalmus</name>
    <name type="common">Striped catfish</name>
    <name type="synonym">Helicophagus hypophthalmus</name>
    <dbReference type="NCBI Taxonomy" id="310915"/>
    <lineage>
        <taxon>Eukaryota</taxon>
        <taxon>Metazoa</taxon>
        <taxon>Chordata</taxon>
        <taxon>Craniata</taxon>
        <taxon>Vertebrata</taxon>
        <taxon>Euteleostomi</taxon>
        <taxon>Actinopterygii</taxon>
        <taxon>Neopterygii</taxon>
        <taxon>Teleostei</taxon>
        <taxon>Ostariophysi</taxon>
        <taxon>Siluriformes</taxon>
        <taxon>Pangasiidae</taxon>
        <taxon>Pangasianodon</taxon>
    </lineage>
</organism>
<dbReference type="PROSITE" id="PS50280">
    <property type="entry name" value="SET"/>
    <property type="match status" value="1"/>
</dbReference>
<sequence>MESAELCRDVKTEIFPTSDGGTSSSVGFVIPVDQQKLIKKEEHEDEGYPCGGTSSPVGCVMTNDQQTGGFQRKPIKEEEPEDDEFLYCEDCRSYFINKCEVHGPALFISDTPVPMGIADRAIQTLPLGLEVGKSDIPNAGLGVFNKGETIPLGAHFGPCEGDLVDREEAMNSGYSWVISRSRQCEKYIDGQREMHSNWMRYVNCARNEEEQNLVAFQYRGGILYRCCQPIKPGQELLMWYKDDYGKHLGLAFDYLWKKKCSSNGYVLP</sequence>
<evidence type="ECO:0000256" key="3">
    <source>
        <dbReference type="ARBA" id="ARBA00022679"/>
    </source>
</evidence>
<keyword evidence="5" id="KW-0805">Transcription regulation</keyword>
<dbReference type="Gene3D" id="2.170.270.10">
    <property type="entry name" value="SET domain"/>
    <property type="match status" value="1"/>
</dbReference>
<dbReference type="InterPro" id="IPR050331">
    <property type="entry name" value="Zinc_finger"/>
</dbReference>
<dbReference type="Pfam" id="PF21549">
    <property type="entry name" value="PRDM2_PR"/>
    <property type="match status" value="1"/>
</dbReference>
<evidence type="ECO:0000256" key="5">
    <source>
        <dbReference type="ARBA" id="ARBA00023015"/>
    </source>
</evidence>
<dbReference type="GO" id="GO:0010468">
    <property type="term" value="P:regulation of gene expression"/>
    <property type="evidence" value="ECO:0007669"/>
    <property type="project" value="TreeGrafter"/>
</dbReference>
<gene>
    <name evidence="9" type="ORF">PHYPO_G00240570</name>
</gene>
<evidence type="ECO:0000256" key="6">
    <source>
        <dbReference type="ARBA" id="ARBA00023163"/>
    </source>
</evidence>
<dbReference type="InterPro" id="IPR001214">
    <property type="entry name" value="SET_dom"/>
</dbReference>
<dbReference type="SUPFAM" id="SSF82199">
    <property type="entry name" value="SET domain"/>
    <property type="match status" value="1"/>
</dbReference>
<evidence type="ECO:0000256" key="2">
    <source>
        <dbReference type="ARBA" id="ARBA00022603"/>
    </source>
</evidence>
<evidence type="ECO:0000259" key="8">
    <source>
        <dbReference type="PROSITE" id="PS50280"/>
    </source>
</evidence>
<dbReference type="PANTHER" id="PTHR16515:SF45">
    <property type="entry name" value="HISTONE-LYSINE N-METHYLTRANSFERASE PRDM9"/>
    <property type="match status" value="1"/>
</dbReference>
<dbReference type="CDD" id="cd19193">
    <property type="entry name" value="PR-SET_PRDM7_9"/>
    <property type="match status" value="1"/>
</dbReference>
<proteinExistence type="predicted"/>
<dbReference type="GO" id="GO:0042054">
    <property type="term" value="F:histone methyltransferase activity"/>
    <property type="evidence" value="ECO:0007669"/>
    <property type="project" value="InterPro"/>
</dbReference>
<evidence type="ECO:0000256" key="1">
    <source>
        <dbReference type="ARBA" id="ARBA00004123"/>
    </source>
</evidence>
<dbReference type="InterPro" id="IPR044417">
    <property type="entry name" value="PRDM7_9_PR-SET"/>
</dbReference>
<dbReference type="GO" id="GO:0005634">
    <property type="term" value="C:nucleus"/>
    <property type="evidence" value="ECO:0007669"/>
    <property type="project" value="UniProtKB-SubCell"/>
</dbReference>
<evidence type="ECO:0000313" key="10">
    <source>
        <dbReference type="Proteomes" id="UP000327468"/>
    </source>
</evidence>
<dbReference type="EMBL" id="VFJC01000010">
    <property type="protein sequence ID" value="KAB5565372.1"/>
    <property type="molecule type" value="Genomic_DNA"/>
</dbReference>
<keyword evidence="4" id="KW-0949">S-adenosyl-L-methionine</keyword>
<keyword evidence="7" id="KW-0539">Nucleus</keyword>